<dbReference type="AlphaFoldDB" id="A0A366H6B6"/>
<dbReference type="Gene3D" id="1.10.357.10">
    <property type="entry name" value="Tetracycline Repressor, domain 2"/>
    <property type="match status" value="1"/>
</dbReference>
<evidence type="ECO:0000256" key="4">
    <source>
        <dbReference type="ARBA" id="ARBA00023163"/>
    </source>
</evidence>
<feature type="region of interest" description="Disordered" evidence="6">
    <location>
        <begin position="213"/>
        <end position="232"/>
    </location>
</feature>
<organism evidence="8 9">
    <name type="scientific">Eoetvoesiella caeni</name>
    <dbReference type="NCBI Taxonomy" id="645616"/>
    <lineage>
        <taxon>Bacteria</taxon>
        <taxon>Pseudomonadati</taxon>
        <taxon>Pseudomonadota</taxon>
        <taxon>Betaproteobacteria</taxon>
        <taxon>Burkholderiales</taxon>
        <taxon>Alcaligenaceae</taxon>
        <taxon>Eoetvoesiella</taxon>
    </lineage>
</organism>
<dbReference type="InterPro" id="IPR001647">
    <property type="entry name" value="HTH_TetR"/>
</dbReference>
<feature type="domain" description="HTH tetR-type" evidence="7">
    <location>
        <begin position="4"/>
        <end position="64"/>
    </location>
</feature>
<dbReference type="PROSITE" id="PS01081">
    <property type="entry name" value="HTH_TETR_1"/>
    <property type="match status" value="1"/>
</dbReference>
<feature type="compositionally biased region" description="Basic residues" evidence="6">
    <location>
        <begin position="222"/>
        <end position="232"/>
    </location>
</feature>
<evidence type="ECO:0000256" key="6">
    <source>
        <dbReference type="SAM" id="MobiDB-lite"/>
    </source>
</evidence>
<reference evidence="8 9" key="1">
    <citation type="submission" date="2018-06" db="EMBL/GenBank/DDBJ databases">
        <title>Genomic Encyclopedia of Type Strains, Phase IV (KMG-IV): sequencing the most valuable type-strain genomes for metagenomic binning, comparative biology and taxonomic classification.</title>
        <authorList>
            <person name="Goeker M."/>
        </authorList>
    </citation>
    <scope>NUCLEOTIDE SEQUENCE [LARGE SCALE GENOMIC DNA]</scope>
    <source>
        <strain evidence="8 9">DSM 25520</strain>
    </source>
</reference>
<proteinExistence type="predicted"/>
<evidence type="ECO:0000313" key="8">
    <source>
        <dbReference type="EMBL" id="RBP36469.1"/>
    </source>
</evidence>
<comment type="caution">
    <text evidence="8">The sequence shown here is derived from an EMBL/GenBank/DDBJ whole genome shotgun (WGS) entry which is preliminary data.</text>
</comment>
<sequence>MSEQNSSHSILDAAERIFALHGFEGASMRQIATEAGVAQALLHYHFGTKEKLFEAMFSRRSGAINAERIVRLERLFGPEGQGCPSLGDLIDALFRPTVEFGHEGQAGNMFSRVLAVTANADDERSRALVGAYYDNTAQKFIKAFQQIVPGLEPSEAVWAYMFAIGVGMTMMAATGRAGQLSGGECNDGDVDAMMARIIPFVSAGIEALAAGGNNGQTAAGARARKKSRKETS</sequence>
<dbReference type="OrthoDB" id="9089941at2"/>
<dbReference type="InterPro" id="IPR050109">
    <property type="entry name" value="HTH-type_TetR-like_transc_reg"/>
</dbReference>
<evidence type="ECO:0000259" key="7">
    <source>
        <dbReference type="PROSITE" id="PS50977"/>
    </source>
</evidence>
<dbReference type="PRINTS" id="PR00455">
    <property type="entry name" value="HTHTETR"/>
</dbReference>
<evidence type="ECO:0000256" key="2">
    <source>
        <dbReference type="ARBA" id="ARBA00023015"/>
    </source>
</evidence>
<dbReference type="RefSeq" id="WP_113934541.1">
    <property type="nucleotide sequence ID" value="NZ_JACCEU010000006.1"/>
</dbReference>
<dbReference type="Proteomes" id="UP000253628">
    <property type="component" value="Unassembled WGS sequence"/>
</dbReference>
<keyword evidence="3 5" id="KW-0238">DNA-binding</keyword>
<dbReference type="PANTHER" id="PTHR30055">
    <property type="entry name" value="HTH-TYPE TRANSCRIPTIONAL REGULATOR RUTR"/>
    <property type="match status" value="1"/>
</dbReference>
<dbReference type="GO" id="GO:0003700">
    <property type="term" value="F:DNA-binding transcription factor activity"/>
    <property type="evidence" value="ECO:0007669"/>
    <property type="project" value="TreeGrafter"/>
</dbReference>
<dbReference type="SUPFAM" id="SSF48498">
    <property type="entry name" value="Tetracyclin repressor-like, C-terminal domain"/>
    <property type="match status" value="1"/>
</dbReference>
<keyword evidence="4" id="KW-0804">Transcription</keyword>
<feature type="DNA-binding region" description="H-T-H motif" evidence="5">
    <location>
        <begin position="27"/>
        <end position="46"/>
    </location>
</feature>
<name>A0A366H6B6_9BURK</name>
<dbReference type="GO" id="GO:0000976">
    <property type="term" value="F:transcription cis-regulatory region binding"/>
    <property type="evidence" value="ECO:0007669"/>
    <property type="project" value="TreeGrafter"/>
</dbReference>
<dbReference type="Pfam" id="PF17939">
    <property type="entry name" value="TetR_C_30"/>
    <property type="match status" value="1"/>
</dbReference>
<gene>
    <name evidence="8" type="ORF">DFR37_11248</name>
</gene>
<dbReference type="SUPFAM" id="SSF46689">
    <property type="entry name" value="Homeodomain-like"/>
    <property type="match status" value="1"/>
</dbReference>
<evidence type="ECO:0000256" key="3">
    <source>
        <dbReference type="ARBA" id="ARBA00023125"/>
    </source>
</evidence>
<protein>
    <submittedName>
        <fullName evidence="8">TetR family transcriptional regulator</fullName>
    </submittedName>
</protein>
<dbReference type="InterPro" id="IPR009057">
    <property type="entry name" value="Homeodomain-like_sf"/>
</dbReference>
<dbReference type="PANTHER" id="PTHR30055:SF235">
    <property type="entry name" value="TRANSCRIPTIONAL REGULATORY PROTEIN"/>
    <property type="match status" value="1"/>
</dbReference>
<dbReference type="PROSITE" id="PS50977">
    <property type="entry name" value="HTH_TETR_2"/>
    <property type="match status" value="1"/>
</dbReference>
<dbReference type="InterPro" id="IPR023772">
    <property type="entry name" value="DNA-bd_HTH_TetR-type_CS"/>
</dbReference>
<dbReference type="InterPro" id="IPR041586">
    <property type="entry name" value="PsrA_TetR_C"/>
</dbReference>
<keyword evidence="9" id="KW-1185">Reference proteome</keyword>
<dbReference type="Pfam" id="PF00440">
    <property type="entry name" value="TetR_N"/>
    <property type="match status" value="1"/>
</dbReference>
<dbReference type="InterPro" id="IPR036271">
    <property type="entry name" value="Tet_transcr_reg_TetR-rel_C_sf"/>
</dbReference>
<evidence type="ECO:0000256" key="1">
    <source>
        <dbReference type="ARBA" id="ARBA00022491"/>
    </source>
</evidence>
<evidence type="ECO:0000313" key="9">
    <source>
        <dbReference type="Proteomes" id="UP000253628"/>
    </source>
</evidence>
<dbReference type="EMBL" id="QNRQ01000012">
    <property type="protein sequence ID" value="RBP36469.1"/>
    <property type="molecule type" value="Genomic_DNA"/>
</dbReference>
<keyword evidence="1" id="KW-0678">Repressor</keyword>
<accession>A0A366H6B6</accession>
<evidence type="ECO:0000256" key="5">
    <source>
        <dbReference type="PROSITE-ProRule" id="PRU00335"/>
    </source>
</evidence>
<keyword evidence="2" id="KW-0805">Transcription regulation</keyword>